<gene>
    <name evidence="1" type="ORF">G2W53_014608</name>
</gene>
<name>A0A835C606_9FABA</name>
<accession>A0A835C606</accession>
<sequence length="90" mass="9849">MIIHYMFMDEAEKGLCSDVSGVQAGPGAELEAGIKSVSYKHDGLVAKPDQQEPDPIIEKVDVELKKPPDNLAKKKLIKAGDKVMKIVELM</sequence>
<protein>
    <submittedName>
        <fullName evidence="1">Uncharacterized protein</fullName>
    </submittedName>
</protein>
<evidence type="ECO:0000313" key="1">
    <source>
        <dbReference type="EMBL" id="KAF7832275.1"/>
    </source>
</evidence>
<organism evidence="1 2">
    <name type="scientific">Senna tora</name>
    <dbReference type="NCBI Taxonomy" id="362788"/>
    <lineage>
        <taxon>Eukaryota</taxon>
        <taxon>Viridiplantae</taxon>
        <taxon>Streptophyta</taxon>
        <taxon>Embryophyta</taxon>
        <taxon>Tracheophyta</taxon>
        <taxon>Spermatophyta</taxon>
        <taxon>Magnoliopsida</taxon>
        <taxon>eudicotyledons</taxon>
        <taxon>Gunneridae</taxon>
        <taxon>Pentapetalae</taxon>
        <taxon>rosids</taxon>
        <taxon>fabids</taxon>
        <taxon>Fabales</taxon>
        <taxon>Fabaceae</taxon>
        <taxon>Caesalpinioideae</taxon>
        <taxon>Cassia clade</taxon>
        <taxon>Senna</taxon>
    </lineage>
</organism>
<dbReference type="EMBL" id="JAAIUW010000005">
    <property type="protein sequence ID" value="KAF7832275.1"/>
    <property type="molecule type" value="Genomic_DNA"/>
</dbReference>
<reference evidence="1" key="1">
    <citation type="submission" date="2020-09" db="EMBL/GenBank/DDBJ databases">
        <title>Genome-Enabled Discovery of Anthraquinone Biosynthesis in Senna tora.</title>
        <authorList>
            <person name="Kang S.-H."/>
            <person name="Pandey R.P."/>
            <person name="Lee C.-M."/>
            <person name="Sim J.-S."/>
            <person name="Jeong J.-T."/>
            <person name="Choi B.-S."/>
            <person name="Jung M."/>
            <person name="Ginzburg D."/>
            <person name="Zhao K."/>
            <person name="Won S.Y."/>
            <person name="Oh T.-J."/>
            <person name="Yu Y."/>
            <person name="Kim N.-H."/>
            <person name="Lee O.R."/>
            <person name="Lee T.-H."/>
            <person name="Bashyal P."/>
            <person name="Kim T.-S."/>
            <person name="Lee W.-H."/>
            <person name="Kawkins C."/>
            <person name="Kim C.-K."/>
            <person name="Kim J.S."/>
            <person name="Ahn B.O."/>
            <person name="Rhee S.Y."/>
            <person name="Sohng J.K."/>
        </authorList>
    </citation>
    <scope>NUCLEOTIDE SEQUENCE</scope>
    <source>
        <tissue evidence="1">Leaf</tissue>
    </source>
</reference>
<comment type="caution">
    <text evidence="1">The sequence shown here is derived from an EMBL/GenBank/DDBJ whole genome shotgun (WGS) entry which is preliminary data.</text>
</comment>
<evidence type="ECO:0000313" key="2">
    <source>
        <dbReference type="Proteomes" id="UP000634136"/>
    </source>
</evidence>
<dbReference type="Proteomes" id="UP000634136">
    <property type="component" value="Unassembled WGS sequence"/>
</dbReference>
<keyword evidence="2" id="KW-1185">Reference proteome</keyword>
<dbReference type="AlphaFoldDB" id="A0A835C606"/>
<proteinExistence type="predicted"/>